<keyword evidence="2 11" id="KW-0489">Methyltransferase</keyword>
<comment type="similarity">
    <text evidence="1">Belongs to the N(4)/N(6)-methyltransferase family. N(4) subfamily.</text>
</comment>
<evidence type="ECO:0000313" key="11">
    <source>
        <dbReference type="EMBL" id="KPD24033.1"/>
    </source>
</evidence>
<dbReference type="GO" id="GO:0009307">
    <property type="term" value="P:DNA restriction-modification system"/>
    <property type="evidence" value="ECO:0007669"/>
    <property type="project" value="UniProtKB-KW"/>
</dbReference>
<protein>
    <recommendedName>
        <fullName evidence="8">Methyltransferase</fullName>
        <ecNumber evidence="8">2.1.1.-</ecNumber>
    </recommendedName>
</protein>
<evidence type="ECO:0000256" key="1">
    <source>
        <dbReference type="ARBA" id="ARBA00010203"/>
    </source>
</evidence>
<evidence type="ECO:0000256" key="2">
    <source>
        <dbReference type="ARBA" id="ARBA00022603"/>
    </source>
</evidence>
<dbReference type="GO" id="GO:0032259">
    <property type="term" value="P:methylation"/>
    <property type="evidence" value="ECO:0007669"/>
    <property type="project" value="UniProtKB-KW"/>
</dbReference>
<dbReference type="RefSeq" id="WP_053953352.1">
    <property type="nucleotide sequence ID" value="NZ_FNCB01000005.1"/>
</dbReference>
<keyword evidence="4" id="KW-0949">S-adenosyl-L-methionine</keyword>
<sequence length="397" mass="45911">MKTKMLVSETRGYKVSKVSDAKLIAENYLSNIDELSSEDVEFGLPEIDDRFHIWRVPVKTLGERIGEVVINAKVATIDEERTTKPKLLLTRQKNAKNKPKKTRSKTPDPVLSPLQNSIIKGDAREQLKNLPEQSVNLVFTSPPYYNAKPEYSEYSTYEEYLELMRQVIRESARCLSEGRFFVMNVSPVLLRRASRSESSKRIAVPFDMHRLFIEEGFEFVDDIHWVKPEGAGWSFGRGRRFAADRNPLQYKPVPITEYILVYRKKTKNLIDWNIRKHPDQAAVLESKVDDDYEKTNIWRINPSRSKVHPATFPLELAEKVIKYYSFQGDVVLDPFGGIGTTARAALNLRRRFVMCEISDKYVEHMKEYFASLKLPEASRIELVNTEETTSMNQAFDI</sequence>
<dbReference type="InterPro" id="IPR002941">
    <property type="entry name" value="DNA_methylase_N4/N6"/>
</dbReference>
<comment type="caution">
    <text evidence="11">The sequence shown here is derived from an EMBL/GenBank/DDBJ whole genome shotgun (WGS) entry which is preliminary data.</text>
</comment>
<evidence type="ECO:0000256" key="5">
    <source>
        <dbReference type="ARBA" id="ARBA00022747"/>
    </source>
</evidence>
<dbReference type="AlphaFoldDB" id="A0A837NDI6"/>
<evidence type="ECO:0000256" key="4">
    <source>
        <dbReference type="ARBA" id="ARBA00022691"/>
    </source>
</evidence>
<dbReference type="REBASE" id="133004">
    <property type="entry name" value="M.Izo231ORF5780P"/>
</dbReference>
<accession>A0A837NDI6</accession>
<proteinExistence type="inferred from homology"/>
<keyword evidence="12" id="KW-1185">Reference proteome</keyword>
<name>A0A837NDI6_9GAMM</name>
<dbReference type="Pfam" id="PF01555">
    <property type="entry name" value="N6_N4_Mtase"/>
    <property type="match status" value="1"/>
</dbReference>
<keyword evidence="3" id="KW-0808">Transferase</keyword>
<dbReference type="EMBL" id="LHSG01000004">
    <property type="protein sequence ID" value="KPD24033.1"/>
    <property type="molecule type" value="Genomic_DNA"/>
</dbReference>
<feature type="compositionally biased region" description="Basic residues" evidence="9">
    <location>
        <begin position="93"/>
        <end position="104"/>
    </location>
</feature>
<dbReference type="Gene3D" id="3.40.50.150">
    <property type="entry name" value="Vaccinia Virus protein VP39"/>
    <property type="match status" value="1"/>
</dbReference>
<evidence type="ECO:0000259" key="10">
    <source>
        <dbReference type="Pfam" id="PF01555"/>
    </source>
</evidence>
<keyword evidence="5" id="KW-0680">Restriction system</keyword>
<dbReference type="InterPro" id="IPR029063">
    <property type="entry name" value="SAM-dependent_MTases_sf"/>
</dbReference>
<dbReference type="GO" id="GO:0008170">
    <property type="term" value="F:N-methyltransferase activity"/>
    <property type="evidence" value="ECO:0007669"/>
    <property type="project" value="InterPro"/>
</dbReference>
<dbReference type="Proteomes" id="UP000053030">
    <property type="component" value="Unassembled WGS sequence"/>
</dbReference>
<gene>
    <name evidence="11" type="ORF">AFK76_05780</name>
</gene>
<evidence type="ECO:0000256" key="7">
    <source>
        <dbReference type="ARBA" id="ARBA00049120"/>
    </source>
</evidence>
<dbReference type="PROSITE" id="PS00093">
    <property type="entry name" value="N4_MTASE"/>
    <property type="match status" value="1"/>
</dbReference>
<evidence type="ECO:0000256" key="8">
    <source>
        <dbReference type="RuleBase" id="RU362026"/>
    </source>
</evidence>
<dbReference type="SUPFAM" id="SSF53335">
    <property type="entry name" value="S-adenosyl-L-methionine-dependent methyltransferases"/>
    <property type="match status" value="1"/>
</dbReference>
<dbReference type="InterPro" id="IPR017985">
    <property type="entry name" value="MeTrfase_CN4_CS"/>
</dbReference>
<dbReference type="GO" id="GO:0015667">
    <property type="term" value="F:site-specific DNA-methyltransferase (cytosine-N4-specific) activity"/>
    <property type="evidence" value="ECO:0007669"/>
    <property type="project" value="UniProtKB-EC"/>
</dbReference>
<dbReference type="GO" id="GO:0003677">
    <property type="term" value="F:DNA binding"/>
    <property type="evidence" value="ECO:0007669"/>
    <property type="project" value="UniProtKB-KW"/>
</dbReference>
<dbReference type="EC" id="2.1.1.-" evidence="8"/>
<evidence type="ECO:0000256" key="3">
    <source>
        <dbReference type="ARBA" id="ARBA00022679"/>
    </source>
</evidence>
<evidence type="ECO:0000256" key="9">
    <source>
        <dbReference type="SAM" id="MobiDB-lite"/>
    </source>
</evidence>
<reference evidence="11 12" key="1">
    <citation type="submission" date="2015-08" db="EMBL/GenBank/DDBJ databases">
        <title>Genome sequencing and assembly of the deep-sea bacterium Idiomarina zobellii.</title>
        <authorList>
            <person name="Mithoefer S.D."/>
            <person name="Rheaume B.A."/>
            <person name="MacLea K.S."/>
        </authorList>
    </citation>
    <scope>NUCLEOTIDE SEQUENCE [LARGE SCALE GENOMIC DNA]</scope>
    <source>
        <strain evidence="11 12">KMM 231</strain>
    </source>
</reference>
<keyword evidence="6" id="KW-0238">DNA-binding</keyword>
<comment type="catalytic activity">
    <reaction evidence="7">
        <text>a 2'-deoxycytidine in DNA + S-adenosyl-L-methionine = an N(4)-methyl-2'-deoxycytidine in DNA + S-adenosyl-L-homocysteine + H(+)</text>
        <dbReference type="Rhea" id="RHEA:16857"/>
        <dbReference type="Rhea" id="RHEA-COMP:11369"/>
        <dbReference type="Rhea" id="RHEA-COMP:13674"/>
        <dbReference type="ChEBI" id="CHEBI:15378"/>
        <dbReference type="ChEBI" id="CHEBI:57856"/>
        <dbReference type="ChEBI" id="CHEBI:59789"/>
        <dbReference type="ChEBI" id="CHEBI:85452"/>
        <dbReference type="ChEBI" id="CHEBI:137933"/>
        <dbReference type="EC" id="2.1.1.113"/>
    </reaction>
</comment>
<organism evidence="11 12">
    <name type="scientific">Idiomarina zobellii</name>
    <dbReference type="NCBI Taxonomy" id="86103"/>
    <lineage>
        <taxon>Bacteria</taxon>
        <taxon>Pseudomonadati</taxon>
        <taxon>Pseudomonadota</taxon>
        <taxon>Gammaproteobacteria</taxon>
        <taxon>Alteromonadales</taxon>
        <taxon>Idiomarinaceae</taxon>
        <taxon>Idiomarina</taxon>
    </lineage>
</organism>
<feature type="region of interest" description="Disordered" evidence="9">
    <location>
        <begin position="85"/>
        <end position="114"/>
    </location>
</feature>
<evidence type="ECO:0000313" key="12">
    <source>
        <dbReference type="Proteomes" id="UP000053030"/>
    </source>
</evidence>
<dbReference type="InterPro" id="IPR001091">
    <property type="entry name" value="RM_Methyltransferase"/>
</dbReference>
<feature type="domain" description="DNA methylase N-4/N-6" evidence="10">
    <location>
        <begin position="135"/>
        <end position="367"/>
    </location>
</feature>
<evidence type="ECO:0000256" key="6">
    <source>
        <dbReference type="ARBA" id="ARBA00023125"/>
    </source>
</evidence>
<dbReference type="PRINTS" id="PR00508">
    <property type="entry name" value="S21N4MTFRASE"/>
</dbReference>